<comment type="caution">
    <text evidence="7">The sequence shown here is derived from an EMBL/GenBank/DDBJ whole genome shotgun (WGS) entry which is preliminary data.</text>
</comment>
<gene>
    <name evidence="7" type="ORF">LCGC14_2565100</name>
</gene>
<keyword evidence="4 5" id="KW-0472">Membrane</keyword>
<evidence type="ECO:0000256" key="4">
    <source>
        <dbReference type="ARBA" id="ARBA00023136"/>
    </source>
</evidence>
<evidence type="ECO:0000259" key="6">
    <source>
        <dbReference type="PROSITE" id="PS50928"/>
    </source>
</evidence>
<dbReference type="Pfam" id="PF00528">
    <property type="entry name" value="BPD_transp_1"/>
    <property type="match status" value="1"/>
</dbReference>
<dbReference type="InterPro" id="IPR035906">
    <property type="entry name" value="MetI-like_sf"/>
</dbReference>
<dbReference type="PANTHER" id="PTHR43759">
    <property type="entry name" value="TREHALOSE TRANSPORT SYSTEM PERMEASE PROTEIN SUGA"/>
    <property type="match status" value="1"/>
</dbReference>
<dbReference type="PROSITE" id="PS50928">
    <property type="entry name" value="ABC_TM1"/>
    <property type="match status" value="1"/>
</dbReference>
<feature type="domain" description="ABC transmembrane type-1" evidence="6">
    <location>
        <begin position="69"/>
        <end position="259"/>
    </location>
</feature>
<evidence type="ECO:0000256" key="2">
    <source>
        <dbReference type="ARBA" id="ARBA00022692"/>
    </source>
</evidence>
<dbReference type="PANTHER" id="PTHR43759:SF1">
    <property type="entry name" value="GLUCOSE IMPORT SYSTEM PERMEASE PROTEIN GLCT"/>
    <property type="match status" value="1"/>
</dbReference>
<organism evidence="7">
    <name type="scientific">marine sediment metagenome</name>
    <dbReference type="NCBI Taxonomy" id="412755"/>
    <lineage>
        <taxon>unclassified sequences</taxon>
        <taxon>metagenomes</taxon>
        <taxon>ecological metagenomes</taxon>
    </lineage>
</organism>
<dbReference type="GO" id="GO:0055085">
    <property type="term" value="P:transmembrane transport"/>
    <property type="evidence" value="ECO:0007669"/>
    <property type="project" value="InterPro"/>
</dbReference>
<keyword evidence="3 5" id="KW-1133">Transmembrane helix</keyword>
<comment type="subcellular location">
    <subcellularLocation>
        <location evidence="1">Membrane</location>
        <topology evidence="1">Multi-pass membrane protein</topology>
    </subcellularLocation>
</comment>
<feature type="transmembrane region" description="Helical" evidence="5">
    <location>
        <begin position="107"/>
        <end position="126"/>
    </location>
</feature>
<dbReference type="InterPro" id="IPR052730">
    <property type="entry name" value="Sugar_ABC_transporter"/>
</dbReference>
<proteinExistence type="predicted"/>
<keyword evidence="2 5" id="KW-0812">Transmembrane</keyword>
<name>A0A0F9DBS9_9ZZZZ</name>
<feature type="transmembrane region" description="Helical" evidence="5">
    <location>
        <begin position="167"/>
        <end position="188"/>
    </location>
</feature>
<reference evidence="7" key="1">
    <citation type="journal article" date="2015" name="Nature">
        <title>Complex archaea that bridge the gap between prokaryotes and eukaryotes.</title>
        <authorList>
            <person name="Spang A."/>
            <person name="Saw J.H."/>
            <person name="Jorgensen S.L."/>
            <person name="Zaremba-Niedzwiedzka K."/>
            <person name="Martijn J."/>
            <person name="Lind A.E."/>
            <person name="van Eijk R."/>
            <person name="Schleper C."/>
            <person name="Guy L."/>
            <person name="Ettema T.J."/>
        </authorList>
    </citation>
    <scope>NUCLEOTIDE SEQUENCE</scope>
</reference>
<sequence length="259" mass="30031">MATVKRKTVVLFLLPAMLVITAVTLYPLIYSIWVSLRQWNISRPWYGNNFVGLNNFSRILTDGQFWNSMRVTGLFIFWSVFIEFVLALGLALLLYKEIRAKNTIRAALIIPMIVCPSVIALIWKYLLNDTFGVLTLLVRRLGFENMHWYGDIRTALPTMILIDVWEWTAFLFLILLSGLISLPVTLYEVARIDGANSWKLFRFITLPLMKPVIIIALFLRTLDALRTFDIVWILTRGGPSYRTELISIFIFKEGLHFFN</sequence>
<dbReference type="InterPro" id="IPR000515">
    <property type="entry name" value="MetI-like"/>
</dbReference>
<dbReference type="EMBL" id="LAZR01042447">
    <property type="protein sequence ID" value="KKL09513.1"/>
    <property type="molecule type" value="Genomic_DNA"/>
</dbReference>
<feature type="non-terminal residue" evidence="7">
    <location>
        <position position="259"/>
    </location>
</feature>
<evidence type="ECO:0000313" key="7">
    <source>
        <dbReference type="EMBL" id="KKL09513.1"/>
    </source>
</evidence>
<dbReference type="Gene3D" id="1.10.3720.10">
    <property type="entry name" value="MetI-like"/>
    <property type="match status" value="1"/>
</dbReference>
<evidence type="ECO:0000256" key="3">
    <source>
        <dbReference type="ARBA" id="ARBA00022989"/>
    </source>
</evidence>
<feature type="transmembrane region" description="Helical" evidence="5">
    <location>
        <begin position="200"/>
        <end position="219"/>
    </location>
</feature>
<protein>
    <recommendedName>
        <fullName evidence="6">ABC transmembrane type-1 domain-containing protein</fullName>
    </recommendedName>
</protein>
<feature type="transmembrane region" description="Helical" evidence="5">
    <location>
        <begin position="12"/>
        <end position="33"/>
    </location>
</feature>
<feature type="transmembrane region" description="Helical" evidence="5">
    <location>
        <begin position="75"/>
        <end position="95"/>
    </location>
</feature>
<dbReference type="GO" id="GO:0016020">
    <property type="term" value="C:membrane"/>
    <property type="evidence" value="ECO:0007669"/>
    <property type="project" value="UniProtKB-SubCell"/>
</dbReference>
<evidence type="ECO:0000256" key="1">
    <source>
        <dbReference type="ARBA" id="ARBA00004141"/>
    </source>
</evidence>
<dbReference type="SUPFAM" id="SSF161098">
    <property type="entry name" value="MetI-like"/>
    <property type="match status" value="1"/>
</dbReference>
<dbReference type="AlphaFoldDB" id="A0A0F9DBS9"/>
<accession>A0A0F9DBS9</accession>
<dbReference type="CDD" id="cd06261">
    <property type="entry name" value="TM_PBP2"/>
    <property type="match status" value="1"/>
</dbReference>
<evidence type="ECO:0000256" key="5">
    <source>
        <dbReference type="SAM" id="Phobius"/>
    </source>
</evidence>